<comment type="caution">
    <text evidence="1">The sequence shown here is derived from an EMBL/GenBank/DDBJ whole genome shotgun (WGS) entry which is preliminary data.</text>
</comment>
<keyword evidence="2" id="KW-1185">Reference proteome</keyword>
<reference evidence="2" key="1">
    <citation type="journal article" date="2023" name="G3 (Bethesda)">
        <title>Genome assembly and association tests identify interacting loci associated with vigor, precocity, and sex in interspecific pistachio rootstocks.</title>
        <authorList>
            <person name="Palmer W."/>
            <person name="Jacygrad E."/>
            <person name="Sagayaradj S."/>
            <person name="Cavanaugh K."/>
            <person name="Han R."/>
            <person name="Bertier L."/>
            <person name="Beede B."/>
            <person name="Kafkas S."/>
            <person name="Golino D."/>
            <person name="Preece J."/>
            <person name="Michelmore R."/>
        </authorList>
    </citation>
    <scope>NUCLEOTIDE SEQUENCE [LARGE SCALE GENOMIC DNA]</scope>
</reference>
<organism evidence="1 2">
    <name type="scientific">Pistacia atlantica</name>
    <dbReference type="NCBI Taxonomy" id="434234"/>
    <lineage>
        <taxon>Eukaryota</taxon>
        <taxon>Viridiplantae</taxon>
        <taxon>Streptophyta</taxon>
        <taxon>Embryophyta</taxon>
        <taxon>Tracheophyta</taxon>
        <taxon>Spermatophyta</taxon>
        <taxon>Magnoliopsida</taxon>
        <taxon>eudicotyledons</taxon>
        <taxon>Gunneridae</taxon>
        <taxon>Pentapetalae</taxon>
        <taxon>rosids</taxon>
        <taxon>malvids</taxon>
        <taxon>Sapindales</taxon>
        <taxon>Anacardiaceae</taxon>
        <taxon>Pistacia</taxon>
    </lineage>
</organism>
<dbReference type="Proteomes" id="UP001164250">
    <property type="component" value="Chromosome 10"/>
</dbReference>
<proteinExistence type="predicted"/>
<evidence type="ECO:0000313" key="1">
    <source>
        <dbReference type="EMBL" id="KAJ0087210.1"/>
    </source>
</evidence>
<evidence type="ECO:0000313" key="2">
    <source>
        <dbReference type="Proteomes" id="UP001164250"/>
    </source>
</evidence>
<name>A0ACC1AKY8_9ROSI</name>
<dbReference type="EMBL" id="CM047906">
    <property type="protein sequence ID" value="KAJ0087210.1"/>
    <property type="molecule type" value="Genomic_DNA"/>
</dbReference>
<accession>A0ACC1AKY8</accession>
<protein>
    <submittedName>
        <fullName evidence="1">Uncharacterized protein</fullName>
    </submittedName>
</protein>
<gene>
    <name evidence="1" type="ORF">Patl1_07430</name>
</gene>
<sequence length="67" mass="6714">MSYQMVHGGDGDESDSGGGLVGGLATGDGGGGEFVGGVNTGSGGGFIHLNKMEKVYIIGYKDCKCLR</sequence>